<dbReference type="Pfam" id="PF08028">
    <property type="entry name" value="Acyl-CoA_dh_2"/>
    <property type="match status" value="1"/>
</dbReference>
<keyword evidence="1" id="KW-0560">Oxidoreductase</keyword>
<dbReference type="GO" id="GO:0016627">
    <property type="term" value="F:oxidoreductase activity, acting on the CH-CH group of donors"/>
    <property type="evidence" value="ECO:0007669"/>
    <property type="project" value="InterPro"/>
</dbReference>
<dbReference type="Gene3D" id="2.40.110.10">
    <property type="entry name" value="Butyryl-CoA Dehydrogenase, subunit A, domain 2"/>
    <property type="match status" value="1"/>
</dbReference>
<dbReference type="InterPro" id="IPR046373">
    <property type="entry name" value="Acyl-CoA_Oxase/DH_mid-dom_sf"/>
</dbReference>
<feature type="domain" description="Acyl-CoA dehydrogenase C-terminal" evidence="2">
    <location>
        <begin position="251"/>
        <end position="366"/>
    </location>
</feature>
<evidence type="ECO:0000259" key="2">
    <source>
        <dbReference type="Pfam" id="PF08028"/>
    </source>
</evidence>
<dbReference type="InterPro" id="IPR009100">
    <property type="entry name" value="AcylCoA_DH/oxidase_NM_dom_sf"/>
</dbReference>
<evidence type="ECO:0000256" key="1">
    <source>
        <dbReference type="ARBA" id="ARBA00023002"/>
    </source>
</evidence>
<dbReference type="InterPro" id="IPR013107">
    <property type="entry name" value="Acyl-CoA_DH_C"/>
</dbReference>
<dbReference type="GO" id="GO:0050660">
    <property type="term" value="F:flavin adenine dinucleotide binding"/>
    <property type="evidence" value="ECO:0007669"/>
    <property type="project" value="InterPro"/>
</dbReference>
<reference evidence="3" key="1">
    <citation type="submission" date="2022-05" db="EMBL/GenBank/DDBJ databases">
        <authorList>
            <person name="Yi M."/>
        </authorList>
    </citation>
    <scope>NUCLEOTIDE SEQUENCE</scope>
    <source>
        <strain evidence="3">DS2</strain>
    </source>
</reference>
<dbReference type="PIRSF" id="PIRSF016578">
    <property type="entry name" value="HsaA"/>
    <property type="match status" value="1"/>
</dbReference>
<gene>
    <name evidence="3" type="ORF">M8C81_08685</name>
</gene>
<proteinExistence type="predicted"/>
<dbReference type="InterPro" id="IPR037069">
    <property type="entry name" value="AcylCoA_DH/ox_N_sf"/>
</dbReference>
<dbReference type="Proteomes" id="UP001202943">
    <property type="component" value="Unassembled WGS sequence"/>
</dbReference>
<name>A0AAW5HFB5_PSEPU</name>
<dbReference type="InterPro" id="IPR036250">
    <property type="entry name" value="AcylCo_DH-like_C"/>
</dbReference>
<dbReference type="Gene3D" id="1.10.540.10">
    <property type="entry name" value="Acyl-CoA dehydrogenase/oxidase, N-terminal domain"/>
    <property type="match status" value="1"/>
</dbReference>
<dbReference type="SUPFAM" id="SSF56645">
    <property type="entry name" value="Acyl-CoA dehydrogenase NM domain-like"/>
    <property type="match status" value="1"/>
</dbReference>
<accession>A0AAW5HFB5</accession>
<comment type="caution">
    <text evidence="3">The sequence shown here is derived from an EMBL/GenBank/DDBJ whole genome shotgun (WGS) entry which is preliminary data.</text>
</comment>
<sequence length="390" mass="42791">MSENVQQVLHRAAQPAPCQRALQHLSRWRERAGAAQKDRRLSRDTFNELFTGEWLDLLSPRAPATRSSHWPTVVESARIAARACASTGWVMALVGGHSSIARRLPPACQDQMYADGPRQLFASASTSANSQLSYEACGIRVNGRWRFSSGIEDATWLMLNAPCQNHPAAWHTPRFLVLVAAQDIERIDSWDSCGMAATGSHDVQAHQLLVPHERVFALHEIFAQRPSKPEIDYIDRLPLAPFLATSIIGPLFGCAEGAHDAFVSALTDSLASDPRIAEQVAHSAAQLHSAGLLYDSLISRLHEAGIHDQALSTCQLLRLRRDRAYLARQCVQAVQRLVGRLGASSLAAGHPLQRHWCDIQAIAAHRDLAWSDAMLACGEATLRNGSHDQA</sequence>
<evidence type="ECO:0000313" key="4">
    <source>
        <dbReference type="Proteomes" id="UP001202943"/>
    </source>
</evidence>
<reference evidence="3" key="2">
    <citation type="submission" date="2023-08" db="EMBL/GenBank/DDBJ databases">
        <title>Isolation, Identification, Denitrification Characteristics of A Highly Efficient Aerobic Denitrifying Bacterial Strain DS2.</title>
        <authorList>
            <person name="Wang H."/>
        </authorList>
    </citation>
    <scope>NUCLEOTIDE SEQUENCE</scope>
    <source>
        <strain evidence="3">DS2</strain>
    </source>
</reference>
<protein>
    <recommendedName>
        <fullName evidence="2">Acyl-CoA dehydrogenase C-terminal domain-containing protein</fullName>
    </recommendedName>
</protein>
<organism evidence="3 4">
    <name type="scientific">Pseudomonas putida</name>
    <name type="common">Arthrobacter siderocapsulatus</name>
    <dbReference type="NCBI Taxonomy" id="303"/>
    <lineage>
        <taxon>Bacteria</taxon>
        <taxon>Pseudomonadati</taxon>
        <taxon>Pseudomonadota</taxon>
        <taxon>Gammaproteobacteria</taxon>
        <taxon>Pseudomonadales</taxon>
        <taxon>Pseudomonadaceae</taxon>
        <taxon>Pseudomonas</taxon>
    </lineage>
</organism>
<dbReference type="AlphaFoldDB" id="A0AAW5HFB5"/>
<evidence type="ECO:0000313" key="3">
    <source>
        <dbReference type="EMBL" id="MCO1620670.1"/>
    </source>
</evidence>
<dbReference type="EMBL" id="JAMHFX010000141">
    <property type="protein sequence ID" value="MCO1620670.1"/>
    <property type="molecule type" value="Genomic_DNA"/>
</dbReference>
<dbReference type="SUPFAM" id="SSF47203">
    <property type="entry name" value="Acyl-CoA dehydrogenase C-terminal domain-like"/>
    <property type="match status" value="1"/>
</dbReference>
<dbReference type="Gene3D" id="1.20.140.10">
    <property type="entry name" value="Butyryl-CoA Dehydrogenase, subunit A, domain 3"/>
    <property type="match status" value="1"/>
</dbReference>